<gene>
    <name evidence="2" type="ORF">E5K02_20480</name>
</gene>
<evidence type="ECO:0000313" key="2">
    <source>
        <dbReference type="EMBL" id="TGE23565.1"/>
    </source>
</evidence>
<protein>
    <recommendedName>
        <fullName evidence="4">Tail fiber protein</fullName>
    </recommendedName>
</protein>
<accession>A0A4Z0Q1K1</accession>
<comment type="caution">
    <text evidence="2">The sequence shown here is derived from an EMBL/GenBank/DDBJ whole genome shotgun (WGS) entry which is preliminary data.</text>
</comment>
<sequence>MKYVKFESGGRPWANDDLDVLQDEVYAAIQSTLQGAPPMVLSGCKAEQPVPGFGSISPGFIWLAGNIQRYDGASDVTFPAEIIAGEYVDTDFRAYQTGGSKACMTEREFITQPAGTAAADVARITFISGPELTYWKYIESKTRYVGEVQMLAIFDSRHYDNTGKGWTDLDTRGWALCNGQNGTADLRERFVVGMHPQANDYSQPGKTGGAAQVKIEVEHMPAHTHDVGRAGKHRHKQERNTKSTSSEKASATRSGNPEFDGNYLDTSEAGEHTHELAETGGGQLHENRPPFYVLAFRQWIGF</sequence>
<dbReference type="RefSeq" id="WP_135397392.1">
    <property type="nucleotide sequence ID" value="NZ_SRMB01000004.1"/>
</dbReference>
<feature type="region of interest" description="Disordered" evidence="1">
    <location>
        <begin position="223"/>
        <end position="266"/>
    </location>
</feature>
<keyword evidence="3" id="KW-1185">Reference proteome</keyword>
<evidence type="ECO:0000313" key="3">
    <source>
        <dbReference type="Proteomes" id="UP000298471"/>
    </source>
</evidence>
<feature type="compositionally biased region" description="Low complexity" evidence="1">
    <location>
        <begin position="242"/>
        <end position="254"/>
    </location>
</feature>
<organism evidence="2 3">
    <name type="scientific">Hymenobacter metallicola</name>
    <dbReference type="NCBI Taxonomy" id="2563114"/>
    <lineage>
        <taxon>Bacteria</taxon>
        <taxon>Pseudomonadati</taxon>
        <taxon>Bacteroidota</taxon>
        <taxon>Cytophagia</taxon>
        <taxon>Cytophagales</taxon>
        <taxon>Hymenobacteraceae</taxon>
        <taxon>Hymenobacter</taxon>
    </lineage>
</organism>
<dbReference type="AlphaFoldDB" id="A0A4Z0Q1K1"/>
<dbReference type="SUPFAM" id="SSF88874">
    <property type="entry name" value="Receptor-binding domain of short tail fibre protein gp12"/>
    <property type="match status" value="1"/>
</dbReference>
<evidence type="ECO:0000256" key="1">
    <source>
        <dbReference type="SAM" id="MobiDB-lite"/>
    </source>
</evidence>
<dbReference type="Proteomes" id="UP000298471">
    <property type="component" value="Unassembled WGS sequence"/>
</dbReference>
<name>A0A4Z0Q1K1_9BACT</name>
<dbReference type="EMBL" id="SRMB01000004">
    <property type="protein sequence ID" value="TGE23565.1"/>
    <property type="molecule type" value="Genomic_DNA"/>
</dbReference>
<dbReference type="OrthoDB" id="9113831at2"/>
<reference evidence="2 3" key="1">
    <citation type="submission" date="2019-04" db="EMBL/GenBank/DDBJ databases">
        <authorList>
            <person name="Feng G."/>
            <person name="Zhang J."/>
            <person name="Zhu H."/>
        </authorList>
    </citation>
    <scope>NUCLEOTIDE SEQUENCE [LARGE SCALE GENOMIC DNA]</scope>
    <source>
        <strain evidence="2 3">9PBR-1</strain>
    </source>
</reference>
<evidence type="ECO:0008006" key="4">
    <source>
        <dbReference type="Google" id="ProtNLM"/>
    </source>
</evidence>
<dbReference type="CDD" id="cd22641">
    <property type="entry name" value="C24-like"/>
    <property type="match status" value="1"/>
</dbReference>
<proteinExistence type="predicted"/>